<name>E3QTU1_COLGM</name>
<accession>E3QTU1</accession>
<dbReference type="SUPFAM" id="SSF48452">
    <property type="entry name" value="TPR-like"/>
    <property type="match status" value="1"/>
</dbReference>
<evidence type="ECO:0000313" key="4">
    <source>
        <dbReference type="Proteomes" id="UP000008782"/>
    </source>
</evidence>
<evidence type="ECO:0000313" key="3">
    <source>
        <dbReference type="EMBL" id="EFQ34253.1"/>
    </source>
</evidence>
<dbReference type="Proteomes" id="UP000008782">
    <property type="component" value="Unassembled WGS sequence"/>
</dbReference>
<dbReference type="GeneID" id="24414762"/>
<dbReference type="InterPro" id="IPR011990">
    <property type="entry name" value="TPR-like_helical_dom_sf"/>
</dbReference>
<proteinExistence type="predicted"/>
<evidence type="ECO:0000259" key="2">
    <source>
        <dbReference type="Pfam" id="PF12770"/>
    </source>
</evidence>
<dbReference type="eggNOG" id="KOG4626">
    <property type="taxonomic scope" value="Eukaryota"/>
</dbReference>
<dbReference type="Pfam" id="PF12770">
    <property type="entry name" value="CHAT"/>
    <property type="match status" value="1"/>
</dbReference>
<reference evidence="4" key="1">
    <citation type="journal article" date="2012" name="Nat. Genet.">
        <title>Lifestyle transitions in plant pathogenic Colletotrichum fungi deciphered by genome and transcriptome analyses.</title>
        <authorList>
            <person name="O'Connell R.J."/>
            <person name="Thon M.R."/>
            <person name="Hacquard S."/>
            <person name="Amyotte S.G."/>
            <person name="Kleemann J."/>
            <person name="Torres M.F."/>
            <person name="Damm U."/>
            <person name="Buiate E.A."/>
            <person name="Epstein L."/>
            <person name="Alkan N."/>
            <person name="Altmueller J."/>
            <person name="Alvarado-Balderrama L."/>
            <person name="Bauser C.A."/>
            <person name="Becker C."/>
            <person name="Birren B.W."/>
            <person name="Chen Z."/>
            <person name="Choi J."/>
            <person name="Crouch J.A."/>
            <person name="Duvick J.P."/>
            <person name="Farman M.A."/>
            <person name="Gan P."/>
            <person name="Heiman D."/>
            <person name="Henrissat B."/>
            <person name="Howard R.J."/>
            <person name="Kabbage M."/>
            <person name="Koch C."/>
            <person name="Kracher B."/>
            <person name="Kubo Y."/>
            <person name="Law A.D."/>
            <person name="Lebrun M.-H."/>
            <person name="Lee Y.-H."/>
            <person name="Miyara I."/>
            <person name="Moore N."/>
            <person name="Neumann U."/>
            <person name="Nordstroem K."/>
            <person name="Panaccione D.G."/>
            <person name="Panstruga R."/>
            <person name="Place M."/>
            <person name="Proctor R.H."/>
            <person name="Prusky D."/>
            <person name="Rech G."/>
            <person name="Reinhardt R."/>
            <person name="Rollins J.A."/>
            <person name="Rounsley S."/>
            <person name="Schardl C.L."/>
            <person name="Schwartz D.C."/>
            <person name="Shenoy N."/>
            <person name="Shirasu K."/>
            <person name="Sikhakolli U.R."/>
            <person name="Stueber K."/>
            <person name="Sukno S.A."/>
            <person name="Sweigard J.A."/>
            <person name="Takano Y."/>
            <person name="Takahara H."/>
            <person name="Trail F."/>
            <person name="van der Does H.C."/>
            <person name="Voll L.M."/>
            <person name="Will I."/>
            <person name="Young S."/>
            <person name="Zeng Q."/>
            <person name="Zhang J."/>
            <person name="Zhou S."/>
            <person name="Dickman M.B."/>
            <person name="Schulze-Lefert P."/>
            <person name="Ver Loren van Themaat E."/>
            <person name="Ma L.-J."/>
            <person name="Vaillancourt L.J."/>
        </authorList>
    </citation>
    <scope>NUCLEOTIDE SEQUENCE [LARGE SCALE GENOMIC DNA]</scope>
    <source>
        <strain evidence="4">M1.001 / M2 / FGSC 10212</strain>
    </source>
</reference>
<dbReference type="Pfam" id="PF13374">
    <property type="entry name" value="TPR_10"/>
    <property type="match status" value="3"/>
</dbReference>
<feature type="region of interest" description="Disordered" evidence="1">
    <location>
        <begin position="559"/>
        <end position="578"/>
    </location>
</feature>
<dbReference type="STRING" id="645133.E3QTU1"/>
<dbReference type="HOGENOM" id="CLU_001305_5_1_1"/>
<sequence length="798" mass="86856">MSDLEEAIDLARQALRATPNENNDNPSARLNNRLARLNNLSIRLSDRFKRTGAMMDLEESIEIARQTVEAIPGNHLDRVGALSNLSNRLGERYSRTRELSDLEESVSLARQAVEASPPEHPIRAAMLNNLAYRLHDLSVHTHAMEDAEEAVQIAEQAVEANPNSYMDRPTTLFTLGYQLIARYEETGATADLGKAIGVIRQAIEGTSANHPERGKMLNILAFLLYQRFIRTASFEDLQESTTLFVESLHSEASAIHVRIAAGRELLSIPNITQCGQCMYDMAQTTVGLIPLSTPLSLVSDEKKVSLANAAGATCDAAAVALQAGEGPVAAIQLLEVGRGVIASSLQNLRTDVSLLRERHPELAGSFDDLRRQLDAPTSRDTLQAAETASGPPAQAAADLRHKASREMAILLDEIRKKPGFEGFLLPAREAEIMGAAAFGPIVILNVSSHRCDALIVEPSRIRVLELQDLSKEAIMERTSDCGSTETLEWLWDVVVGPVLEALGYTGIPPASSWPRVWWIPTGPLSMFPLHAAGYHAQPGNKSALDRVISSYSSTIKAISHTRQQRKAAPSRESSGSAVLLSMTNTPGERPLQYAAEEISAVNTICVGMGLSTLQPRATHAETLSALANCTVFHFAGHGSTHADPLQSQLCLEDWKQHPLTVSSLLETQLGSVAPFLAFLSACGTGQNKDEESADESIHLTSAFQLAGFRHVIGTLWEVDDKLCVDIATMTYDFMSENKMDDASVSGGLHHAARALRDRWVDDELHIGDGERKVRDIVLCDDEPASSGLSWVPYIHYGI</sequence>
<dbReference type="PANTHER" id="PTHR19959:SF119">
    <property type="entry name" value="FUNGAL LIPASE-LIKE DOMAIN-CONTAINING PROTEIN"/>
    <property type="match status" value="1"/>
</dbReference>
<dbReference type="Gene3D" id="1.25.40.10">
    <property type="entry name" value="Tetratricopeptide repeat domain"/>
    <property type="match status" value="2"/>
</dbReference>
<dbReference type="OrthoDB" id="9991317at2759"/>
<protein>
    <submittedName>
        <fullName evidence="3">TPR domain-containing protein</fullName>
    </submittedName>
</protein>
<evidence type="ECO:0000256" key="1">
    <source>
        <dbReference type="SAM" id="MobiDB-lite"/>
    </source>
</evidence>
<keyword evidence="4" id="KW-1185">Reference proteome</keyword>
<dbReference type="AlphaFoldDB" id="E3QTU1"/>
<dbReference type="VEuPathDB" id="FungiDB:GLRG_09397"/>
<dbReference type="EMBL" id="GG697378">
    <property type="protein sequence ID" value="EFQ34253.1"/>
    <property type="molecule type" value="Genomic_DNA"/>
</dbReference>
<organism evidence="4">
    <name type="scientific">Colletotrichum graminicola (strain M1.001 / M2 / FGSC 10212)</name>
    <name type="common">Maize anthracnose fungus</name>
    <name type="synonym">Glomerella graminicola</name>
    <dbReference type="NCBI Taxonomy" id="645133"/>
    <lineage>
        <taxon>Eukaryota</taxon>
        <taxon>Fungi</taxon>
        <taxon>Dikarya</taxon>
        <taxon>Ascomycota</taxon>
        <taxon>Pezizomycotina</taxon>
        <taxon>Sordariomycetes</taxon>
        <taxon>Hypocreomycetidae</taxon>
        <taxon>Glomerellales</taxon>
        <taxon>Glomerellaceae</taxon>
        <taxon>Colletotrichum</taxon>
        <taxon>Colletotrichum graminicola species complex</taxon>
    </lineage>
</organism>
<dbReference type="PANTHER" id="PTHR19959">
    <property type="entry name" value="KINESIN LIGHT CHAIN"/>
    <property type="match status" value="1"/>
</dbReference>
<dbReference type="RefSeq" id="XP_008098273.1">
    <property type="nucleotide sequence ID" value="XM_008100082.1"/>
</dbReference>
<feature type="domain" description="CHAT" evidence="2">
    <location>
        <begin position="485"/>
        <end position="797"/>
    </location>
</feature>
<gene>
    <name evidence="3" type="ORF">GLRG_09397</name>
</gene>
<dbReference type="InterPro" id="IPR024983">
    <property type="entry name" value="CHAT_dom"/>
</dbReference>